<keyword evidence="1" id="KW-0812">Transmembrane</keyword>
<dbReference type="Proteomes" id="UP001595914">
    <property type="component" value="Unassembled WGS sequence"/>
</dbReference>
<comment type="caution">
    <text evidence="2">The sequence shown here is derived from an EMBL/GenBank/DDBJ whole genome shotgun (WGS) entry which is preliminary data.</text>
</comment>
<sequence length="253" mass="25807">MTSDPLRTLEALRPDAGAGELWPQHLQAAARARILATTTEPAPAPRPRRRVGAVCLAAALLTAGGLGVAAAAGMMPAAFTDHYSHWRNPPEPGTPAVDPAAAARIGSVPGPDGTVFSVMVAPGADGMRCVTSVFETVASAALPGPDEFIDLGNRCRQGPEDWGALGDGAGTFVVGGYGESLGGVPISRGWTYDAAAGTAVRAEIRTNTGQVLPTILADGSFFGWYPTPTAGSPRPVLTGYAVDGTIVDSFEIG</sequence>
<keyword evidence="3" id="KW-1185">Reference proteome</keyword>
<accession>A0ABV9FQV4</accession>
<organism evidence="2 3">
    <name type="scientific">Rhodococcus kronopolitis</name>
    <dbReference type="NCBI Taxonomy" id="1460226"/>
    <lineage>
        <taxon>Bacteria</taxon>
        <taxon>Bacillati</taxon>
        <taxon>Actinomycetota</taxon>
        <taxon>Actinomycetes</taxon>
        <taxon>Mycobacteriales</taxon>
        <taxon>Nocardiaceae</taxon>
        <taxon>Rhodococcus</taxon>
    </lineage>
</organism>
<name>A0ABV9FQV4_9NOCA</name>
<proteinExistence type="predicted"/>
<evidence type="ECO:0000313" key="3">
    <source>
        <dbReference type="Proteomes" id="UP001595914"/>
    </source>
</evidence>
<keyword evidence="1" id="KW-1133">Transmembrane helix</keyword>
<keyword evidence="1" id="KW-0472">Membrane</keyword>
<feature type="transmembrane region" description="Helical" evidence="1">
    <location>
        <begin position="53"/>
        <end position="79"/>
    </location>
</feature>
<evidence type="ECO:0000313" key="2">
    <source>
        <dbReference type="EMBL" id="MFC4604436.1"/>
    </source>
</evidence>
<dbReference type="EMBL" id="JBHSFO010000005">
    <property type="protein sequence ID" value="MFC4604436.1"/>
    <property type="molecule type" value="Genomic_DNA"/>
</dbReference>
<reference evidence="3" key="1">
    <citation type="journal article" date="2019" name="Int. J. Syst. Evol. Microbiol.">
        <title>The Global Catalogue of Microorganisms (GCM) 10K type strain sequencing project: providing services to taxonomists for standard genome sequencing and annotation.</title>
        <authorList>
            <consortium name="The Broad Institute Genomics Platform"/>
            <consortium name="The Broad Institute Genome Sequencing Center for Infectious Disease"/>
            <person name="Wu L."/>
            <person name="Ma J."/>
        </authorList>
    </citation>
    <scope>NUCLEOTIDE SEQUENCE [LARGE SCALE GENOMIC DNA]</scope>
    <source>
        <strain evidence="3">CCUG 54520</strain>
    </source>
</reference>
<protein>
    <submittedName>
        <fullName evidence="2">Uncharacterized protein</fullName>
    </submittedName>
</protein>
<gene>
    <name evidence="2" type="ORF">ACFO6S_12140</name>
</gene>
<evidence type="ECO:0000256" key="1">
    <source>
        <dbReference type="SAM" id="Phobius"/>
    </source>
</evidence>
<dbReference type="RefSeq" id="WP_378417245.1">
    <property type="nucleotide sequence ID" value="NZ_JBHSFO010000005.1"/>
</dbReference>